<dbReference type="GO" id="GO:0004177">
    <property type="term" value="F:aminopeptidase activity"/>
    <property type="evidence" value="ECO:0007669"/>
    <property type="project" value="UniProtKB-KW"/>
</dbReference>
<evidence type="ECO:0000256" key="3">
    <source>
        <dbReference type="ARBA" id="ARBA00005957"/>
    </source>
</evidence>
<evidence type="ECO:0000256" key="7">
    <source>
        <dbReference type="ARBA" id="ARBA00022729"/>
    </source>
</evidence>
<evidence type="ECO:0000256" key="2">
    <source>
        <dbReference type="ARBA" id="ARBA00005634"/>
    </source>
</evidence>
<dbReference type="GO" id="GO:0046872">
    <property type="term" value="F:metal ion binding"/>
    <property type="evidence" value="ECO:0007669"/>
    <property type="project" value="UniProtKB-KW"/>
</dbReference>
<dbReference type="Pfam" id="PF02225">
    <property type="entry name" value="PA"/>
    <property type="match status" value="1"/>
</dbReference>
<evidence type="ECO:0000256" key="4">
    <source>
        <dbReference type="ARBA" id="ARBA00022438"/>
    </source>
</evidence>
<dbReference type="InterPro" id="IPR007484">
    <property type="entry name" value="Peptidase_M28"/>
</dbReference>
<evidence type="ECO:0000259" key="12">
    <source>
        <dbReference type="Pfam" id="PF04389"/>
    </source>
</evidence>
<evidence type="ECO:0000256" key="8">
    <source>
        <dbReference type="ARBA" id="ARBA00022801"/>
    </source>
</evidence>
<evidence type="ECO:0000259" key="11">
    <source>
        <dbReference type="Pfam" id="PF02225"/>
    </source>
</evidence>
<feature type="domain" description="Peptidase M28" evidence="12">
    <location>
        <begin position="116"/>
        <end position="329"/>
    </location>
</feature>
<keyword evidence="7" id="KW-0732">Signal</keyword>
<keyword evidence="9 10" id="KW-0862">Zinc</keyword>
<evidence type="ECO:0000256" key="6">
    <source>
        <dbReference type="ARBA" id="ARBA00022723"/>
    </source>
</evidence>
<keyword evidence="6 10" id="KW-0479">Metal-binding</keyword>
<dbReference type="Proteomes" id="UP000242287">
    <property type="component" value="Unassembled WGS sequence"/>
</dbReference>
<dbReference type="InterPro" id="IPR046450">
    <property type="entry name" value="PA_dom_sf"/>
</dbReference>
<dbReference type="AlphaFoldDB" id="A0A2A9NIU9"/>
<protein>
    <recommendedName>
        <fullName evidence="10">Peptide hydrolase</fullName>
        <ecNumber evidence="10">3.4.-.-</ecNumber>
    </recommendedName>
</protein>
<dbReference type="Gene3D" id="3.50.30.30">
    <property type="match status" value="1"/>
</dbReference>
<dbReference type="SUPFAM" id="SSF52025">
    <property type="entry name" value="PA domain"/>
    <property type="match status" value="1"/>
</dbReference>
<keyword evidence="8 10" id="KW-0378">Hydrolase</keyword>
<proteinExistence type="inferred from homology"/>
<dbReference type="CDD" id="cd03876">
    <property type="entry name" value="M28_SGAP_like"/>
    <property type="match status" value="1"/>
</dbReference>
<feature type="domain" description="PA" evidence="11">
    <location>
        <begin position="21"/>
        <end position="88"/>
    </location>
</feature>
<dbReference type="GO" id="GO:0008235">
    <property type="term" value="F:metalloexopeptidase activity"/>
    <property type="evidence" value="ECO:0007669"/>
    <property type="project" value="InterPro"/>
</dbReference>
<dbReference type="OrthoDB" id="10013407at2759"/>
<organism evidence="13 14">
    <name type="scientific">Amanita thiersii Skay4041</name>
    <dbReference type="NCBI Taxonomy" id="703135"/>
    <lineage>
        <taxon>Eukaryota</taxon>
        <taxon>Fungi</taxon>
        <taxon>Dikarya</taxon>
        <taxon>Basidiomycota</taxon>
        <taxon>Agaricomycotina</taxon>
        <taxon>Agaricomycetes</taxon>
        <taxon>Agaricomycetidae</taxon>
        <taxon>Agaricales</taxon>
        <taxon>Pluteineae</taxon>
        <taxon>Amanitaceae</taxon>
        <taxon>Amanita</taxon>
    </lineage>
</organism>
<dbReference type="InterPro" id="IPR003137">
    <property type="entry name" value="PA_domain"/>
</dbReference>
<dbReference type="STRING" id="703135.A0A2A9NIU9"/>
<accession>A0A2A9NIU9</accession>
<gene>
    <name evidence="13" type="ORF">AMATHDRAFT_42756</name>
</gene>
<dbReference type="Gene3D" id="3.40.630.10">
    <property type="entry name" value="Zn peptidases"/>
    <property type="match status" value="1"/>
</dbReference>
<dbReference type="InterPro" id="IPR041756">
    <property type="entry name" value="M28_SGAP-like"/>
</dbReference>
<evidence type="ECO:0000313" key="14">
    <source>
        <dbReference type="Proteomes" id="UP000242287"/>
    </source>
</evidence>
<comment type="similarity">
    <text evidence="2">Belongs to the peptidase M28 family. M28B subfamily.</text>
</comment>
<evidence type="ECO:0000256" key="1">
    <source>
        <dbReference type="ARBA" id="ARBA00001947"/>
    </source>
</evidence>
<keyword evidence="14" id="KW-1185">Reference proteome</keyword>
<dbReference type="PANTHER" id="PTHR12147:SF26">
    <property type="entry name" value="PEPTIDASE M28 DOMAIN-CONTAINING PROTEIN"/>
    <property type="match status" value="1"/>
</dbReference>
<comment type="similarity">
    <text evidence="3">Belongs to the peptidase M28 family. M28A subfamily.</text>
</comment>
<dbReference type="Pfam" id="PF04389">
    <property type="entry name" value="Peptidase_M28"/>
    <property type="match status" value="1"/>
</dbReference>
<name>A0A2A9NIU9_9AGAR</name>
<evidence type="ECO:0000256" key="9">
    <source>
        <dbReference type="ARBA" id="ARBA00022833"/>
    </source>
</evidence>
<dbReference type="EMBL" id="KZ302097">
    <property type="protein sequence ID" value="PFH47686.1"/>
    <property type="molecule type" value="Genomic_DNA"/>
</dbReference>
<keyword evidence="4" id="KW-0031">Aminopeptidase</keyword>
<sequence length="368" mass="39014">MNGQSYGIKWFTYDPAGQANACLVPISNLGCDSGDFKADVSGKVYLISRGQCDFGLKVALAGAAGASGAIVYNNVPEALLSVTLGQPSRPQMSALTFPVAASAAQMAVNEQRYTNNVLATTKLGDRGNVVMAGGHTDSVPAGPGINDNGSGSMGILEIALQLAKFKVTNAVRFGFWTAEEFGLVGADQYVSSLTAEEQQEIALYLNFDMIASPNFGYFIYDGDGSTFNLTGPPASDAIEHLFEDYFKANGIVSGSTEFDGRSDYGPFLEVNIPSGGLFTGAEGIKTEAEASQWGGQANTAYDSCYHQSCDTIQNLNTTAWVVSMKTAAHAIANYSTSLDGIPRTRNTMSRKVDRQKQLKACGHDILAM</sequence>
<dbReference type="SUPFAM" id="SSF53187">
    <property type="entry name" value="Zn-dependent exopeptidases"/>
    <property type="match status" value="1"/>
</dbReference>
<dbReference type="FunFam" id="3.40.630.10:FF:000054">
    <property type="entry name" value="Peptide hydrolase"/>
    <property type="match status" value="1"/>
</dbReference>
<reference evidence="13 14" key="1">
    <citation type="submission" date="2014-02" db="EMBL/GenBank/DDBJ databases">
        <title>Transposable element dynamics among asymbiotic and ectomycorrhizal Amanita fungi.</title>
        <authorList>
            <consortium name="DOE Joint Genome Institute"/>
            <person name="Hess J."/>
            <person name="Skrede I."/>
            <person name="Wolfe B."/>
            <person name="LaButti K."/>
            <person name="Ohm R.A."/>
            <person name="Grigoriev I.V."/>
            <person name="Pringle A."/>
        </authorList>
    </citation>
    <scope>NUCLEOTIDE SEQUENCE [LARGE SCALE GENOMIC DNA]</scope>
    <source>
        <strain evidence="13 14">SKay4041</strain>
    </source>
</reference>
<keyword evidence="5 10" id="KW-0645">Protease</keyword>
<comment type="cofactor">
    <cofactor evidence="1">
        <name>Zn(2+)</name>
        <dbReference type="ChEBI" id="CHEBI:29105"/>
    </cofactor>
</comment>
<dbReference type="PANTHER" id="PTHR12147">
    <property type="entry name" value="METALLOPEPTIDASE M28 FAMILY MEMBER"/>
    <property type="match status" value="1"/>
</dbReference>
<evidence type="ECO:0000256" key="5">
    <source>
        <dbReference type="ARBA" id="ARBA00022670"/>
    </source>
</evidence>
<dbReference type="GO" id="GO:0006508">
    <property type="term" value="P:proteolysis"/>
    <property type="evidence" value="ECO:0007669"/>
    <property type="project" value="UniProtKB-KW"/>
</dbReference>
<dbReference type="EC" id="3.4.-.-" evidence="10"/>
<evidence type="ECO:0000256" key="10">
    <source>
        <dbReference type="RuleBase" id="RU361240"/>
    </source>
</evidence>
<evidence type="ECO:0000313" key="13">
    <source>
        <dbReference type="EMBL" id="PFH47686.1"/>
    </source>
</evidence>
<dbReference type="InterPro" id="IPR045175">
    <property type="entry name" value="M28_fam"/>
</dbReference>